<dbReference type="EMBL" id="JALNTZ010000005">
    <property type="protein sequence ID" value="KAJ3650416.1"/>
    <property type="molecule type" value="Genomic_DNA"/>
</dbReference>
<evidence type="ECO:0000313" key="3">
    <source>
        <dbReference type="Proteomes" id="UP001168821"/>
    </source>
</evidence>
<accession>A0AA38I7H5</accession>
<comment type="caution">
    <text evidence="2">The sequence shown here is derived from an EMBL/GenBank/DDBJ whole genome shotgun (WGS) entry which is preliminary data.</text>
</comment>
<dbReference type="Pfam" id="PF00612">
    <property type="entry name" value="IQ"/>
    <property type="match status" value="1"/>
</dbReference>
<dbReference type="AlphaFoldDB" id="A0AA38I7H5"/>
<evidence type="ECO:0000313" key="2">
    <source>
        <dbReference type="EMBL" id="KAJ3650416.1"/>
    </source>
</evidence>
<dbReference type="InterPro" id="IPR000048">
    <property type="entry name" value="IQ_motif_EF-hand-BS"/>
</dbReference>
<reference evidence="2" key="1">
    <citation type="journal article" date="2023" name="G3 (Bethesda)">
        <title>Whole genome assemblies of Zophobas morio and Tenebrio molitor.</title>
        <authorList>
            <person name="Kaur S."/>
            <person name="Stinson S.A."/>
            <person name="diCenzo G.C."/>
        </authorList>
    </citation>
    <scope>NUCLEOTIDE SEQUENCE</scope>
    <source>
        <strain evidence="2">QUZm001</strain>
    </source>
</reference>
<dbReference type="InterPro" id="IPR027417">
    <property type="entry name" value="P-loop_NTPase"/>
</dbReference>
<sequence length="578" mass="65877">MSTANNAFLIRRSVSTPPVGDPDRSWYSWYDRPSVVARPRSEALWRVVREDALMMATKLKPVNKPLQKKWTKKNEHVYENLTYKKKDSVESKLKIVIDNFDRILDEYKPPAAAVVAATKIPKLQKAKTCSIIESKLQKAKTCSIIESKCILKKSLSQPLDSSDGIKTMKTKTKSLAEIPQEVKAKPRAKTLTTKTKSLAEIPQAKTSSKVKEVVQRINLLNKAKSTHDVSLQEPRKVSKIPVKTPALRKTFPSTPSGLNCLDRTSGSTRKNVASLTLAIPKRDFVTKSPKEKSVKEVVQKLEANKLGNGKNTYRKNKEIKNKSSESDLSTNKVVLTYLKDNEVRKLNYNSDDCSDDSGNISNENEMDCEDVNNNSDYLATNKNRQTISISKKADVSDQLPIVTSPIQNHRNTSEPKSRNKLFGKQLCCSGLTMCFCLQIFFRNGVLSQLESQRDERLAGMVVHLQAHCRGYLARRRLAQRKLQDLAVRCIQRNVRKFLMVRDWPWWRLLVRVTPLLNVHRTEEELRMKTDELEALKTKLEKLESERTTLKHENDKLEAKVRHTLQSPRSKFGLAVQRP</sequence>
<organism evidence="2 3">
    <name type="scientific">Zophobas morio</name>
    <dbReference type="NCBI Taxonomy" id="2755281"/>
    <lineage>
        <taxon>Eukaryota</taxon>
        <taxon>Metazoa</taxon>
        <taxon>Ecdysozoa</taxon>
        <taxon>Arthropoda</taxon>
        <taxon>Hexapoda</taxon>
        <taxon>Insecta</taxon>
        <taxon>Pterygota</taxon>
        <taxon>Neoptera</taxon>
        <taxon>Endopterygota</taxon>
        <taxon>Coleoptera</taxon>
        <taxon>Polyphaga</taxon>
        <taxon>Cucujiformia</taxon>
        <taxon>Tenebrionidae</taxon>
        <taxon>Zophobas</taxon>
    </lineage>
</organism>
<feature type="coiled-coil region" evidence="1">
    <location>
        <begin position="518"/>
        <end position="559"/>
    </location>
</feature>
<keyword evidence="1" id="KW-0175">Coiled coil</keyword>
<dbReference type="PROSITE" id="PS50096">
    <property type="entry name" value="IQ"/>
    <property type="match status" value="1"/>
</dbReference>
<protein>
    <submittedName>
        <fullName evidence="2">Uncharacterized protein</fullName>
    </submittedName>
</protein>
<dbReference type="SUPFAM" id="SSF52540">
    <property type="entry name" value="P-loop containing nucleoside triphosphate hydrolases"/>
    <property type="match status" value="1"/>
</dbReference>
<name>A0AA38I7H5_9CUCU</name>
<keyword evidence="3" id="KW-1185">Reference proteome</keyword>
<gene>
    <name evidence="2" type="ORF">Zmor_016518</name>
</gene>
<proteinExistence type="predicted"/>
<dbReference type="Proteomes" id="UP001168821">
    <property type="component" value="Unassembled WGS sequence"/>
</dbReference>
<evidence type="ECO:0000256" key="1">
    <source>
        <dbReference type="SAM" id="Coils"/>
    </source>
</evidence>
<dbReference type="Gene3D" id="1.20.5.4820">
    <property type="match status" value="1"/>
</dbReference>